<dbReference type="InterPro" id="IPR050508">
    <property type="entry name" value="Methyltransf_Superfamily"/>
</dbReference>
<name>A0ABV6YQ81_UNCEI</name>
<protein>
    <submittedName>
        <fullName evidence="2">Class I SAM-dependent methyltransferase</fullName>
        <ecNumber evidence="2">2.1.1.-</ecNumber>
    </submittedName>
</protein>
<dbReference type="GO" id="GO:0008168">
    <property type="term" value="F:methyltransferase activity"/>
    <property type="evidence" value="ECO:0007669"/>
    <property type="project" value="UniProtKB-KW"/>
</dbReference>
<evidence type="ECO:0000259" key="1">
    <source>
        <dbReference type="Pfam" id="PF08241"/>
    </source>
</evidence>
<gene>
    <name evidence="2" type="ORF">ACFL2Z_04950</name>
</gene>
<proteinExistence type="predicted"/>
<dbReference type="EMBL" id="JBHPEI010000094">
    <property type="protein sequence ID" value="MFC1800236.1"/>
    <property type="molecule type" value="Genomic_DNA"/>
</dbReference>
<keyword evidence="2" id="KW-0808">Transferase</keyword>
<dbReference type="InterPro" id="IPR029063">
    <property type="entry name" value="SAM-dependent_MTases_sf"/>
</dbReference>
<dbReference type="Gene3D" id="3.40.50.150">
    <property type="entry name" value="Vaccinia Virus protein VP39"/>
    <property type="match status" value="1"/>
</dbReference>
<dbReference type="SUPFAM" id="SSF53335">
    <property type="entry name" value="S-adenosyl-L-methionine-dependent methyltransferases"/>
    <property type="match status" value="1"/>
</dbReference>
<dbReference type="GO" id="GO:0032259">
    <property type="term" value="P:methylation"/>
    <property type="evidence" value="ECO:0007669"/>
    <property type="project" value="UniProtKB-KW"/>
</dbReference>
<dbReference type="InterPro" id="IPR013216">
    <property type="entry name" value="Methyltransf_11"/>
</dbReference>
<accession>A0ABV6YQ81</accession>
<evidence type="ECO:0000313" key="3">
    <source>
        <dbReference type="Proteomes" id="UP001594288"/>
    </source>
</evidence>
<dbReference type="EC" id="2.1.1.-" evidence="2"/>
<dbReference type="PANTHER" id="PTHR42912">
    <property type="entry name" value="METHYLTRANSFERASE"/>
    <property type="match status" value="1"/>
</dbReference>
<dbReference type="Proteomes" id="UP001594288">
    <property type="component" value="Unassembled WGS sequence"/>
</dbReference>
<comment type="caution">
    <text evidence="2">The sequence shown here is derived from an EMBL/GenBank/DDBJ whole genome shotgun (WGS) entry which is preliminary data.</text>
</comment>
<dbReference type="Pfam" id="PF08241">
    <property type="entry name" value="Methyltransf_11"/>
    <property type="match status" value="1"/>
</dbReference>
<evidence type="ECO:0000313" key="2">
    <source>
        <dbReference type="EMBL" id="MFC1800236.1"/>
    </source>
</evidence>
<dbReference type="PANTHER" id="PTHR42912:SF93">
    <property type="entry name" value="N6-ADENOSINE-METHYLTRANSFERASE TMT1A"/>
    <property type="match status" value="1"/>
</dbReference>
<organism evidence="2 3">
    <name type="scientific">Eiseniibacteriota bacterium</name>
    <dbReference type="NCBI Taxonomy" id="2212470"/>
    <lineage>
        <taxon>Bacteria</taxon>
        <taxon>Candidatus Eiseniibacteriota</taxon>
    </lineage>
</organism>
<dbReference type="CDD" id="cd02440">
    <property type="entry name" value="AdoMet_MTases"/>
    <property type="match status" value="1"/>
</dbReference>
<keyword evidence="3" id="KW-1185">Reference proteome</keyword>
<sequence length="253" mass="27972">MKQDERWDEIWNEKRRVSSGRLGAFLARDIIHRTVTGILKREIPDPEGMRVMEEGSGTGLVTLGLAGRGATVFLLDKSDEALAFSKAAFAEAGRDHLATQASIIDLPFKDASFDFVWSGGVIEHFALEQQVKILKEMLRVTRPGGRVIVIAPSAEARIYGKAKAYADSRNAWQPGYEVPISSLGEVAKGAGVDLAREYRVGLLAELHFLKYYFGNAKPLRMAWAGLVEVISRILFPLNRLPGYLLVSVVEKQS</sequence>
<keyword evidence="2" id="KW-0489">Methyltransferase</keyword>
<feature type="domain" description="Methyltransferase type 11" evidence="1">
    <location>
        <begin position="55"/>
        <end position="149"/>
    </location>
</feature>
<reference evidence="2 3" key="1">
    <citation type="submission" date="2024-09" db="EMBL/GenBank/DDBJ databases">
        <authorList>
            <person name="D'Angelo T."/>
        </authorList>
    </citation>
    <scope>NUCLEOTIDE SEQUENCE [LARGE SCALE GENOMIC DNA]</scope>
    <source>
        <strain evidence="2">SAG AM-311-F02</strain>
    </source>
</reference>